<evidence type="ECO:0000313" key="1">
    <source>
        <dbReference type="EMBL" id="KAG5645306.1"/>
    </source>
</evidence>
<dbReference type="Proteomes" id="UP000775547">
    <property type="component" value="Unassembled WGS sequence"/>
</dbReference>
<protein>
    <submittedName>
        <fullName evidence="1">Uncharacterized protein</fullName>
    </submittedName>
</protein>
<name>A0A9P7G8Q2_9AGAR</name>
<accession>A0A9P7G8Q2</accession>
<reference evidence="1" key="1">
    <citation type="submission" date="2020-07" db="EMBL/GenBank/DDBJ databases">
        <authorList>
            <person name="Nieuwenhuis M."/>
            <person name="Van De Peppel L.J.J."/>
        </authorList>
    </citation>
    <scope>NUCLEOTIDE SEQUENCE</scope>
    <source>
        <strain evidence="1">AP01</strain>
        <tissue evidence="1">Mycelium</tissue>
    </source>
</reference>
<evidence type="ECO:0000313" key="2">
    <source>
        <dbReference type="Proteomes" id="UP000775547"/>
    </source>
</evidence>
<dbReference type="AlphaFoldDB" id="A0A9P7G8Q2"/>
<reference evidence="1" key="2">
    <citation type="submission" date="2021-10" db="EMBL/GenBank/DDBJ databases">
        <title>Phylogenomics reveals ancestral predisposition of the termite-cultivated fungus Termitomyces towards a domesticated lifestyle.</title>
        <authorList>
            <person name="Auxier B."/>
            <person name="Grum-Grzhimaylo A."/>
            <person name="Cardenas M.E."/>
            <person name="Lodge J.D."/>
            <person name="Laessoe T."/>
            <person name="Pedersen O."/>
            <person name="Smith M.E."/>
            <person name="Kuyper T.W."/>
            <person name="Franco-Molano E.A."/>
            <person name="Baroni T.J."/>
            <person name="Aanen D.K."/>
        </authorList>
    </citation>
    <scope>NUCLEOTIDE SEQUENCE</scope>
    <source>
        <strain evidence="1">AP01</strain>
        <tissue evidence="1">Mycelium</tissue>
    </source>
</reference>
<sequence length="571" mass="63908">MGLGAGDGLEMVVRSPGDLEKEDTHKVRPLCPADCPLLTPTILDVRISAINVQPSKPDLFDCSTEDPESHELGQRTLRNCLTEPLPQLTRSRVLKDPFHIFNLFYISVAHGLRVNFALALRDAIFIPDEADKQRIIAWGATQNPPRTWNYMLCTNAKWLWKHCKHTIPPPEDLYPLVEQVCWTYGPLKDAKTGLPLFNVAAWGVSKNILQLIRKGYLSDTPGSTEALYSPIGVDAKAGGLTICCIRGTNFTEGGVHTKLRPRLPTSGVSAEHLERCLADFIVYHNIQVSTFDSTGKRYTSHYSIWLINELQEMSMFLHDIIPGTHPVTGWVNGNLYSCTKEVSGVLPIPKNVQVHSRMMEYQPELHAKQLHCFLASAQHTRKPVLPVHNQEEKNLFREVMSNQDKFGTKSGPNWEEIVRVWNGYATESNNISYKLMEHLKVYYSGGWETHANVVQSIHPMRIPGAAEAPLRLHSVETGFTTLPAALSLTAEPNSAATLLVRPPSEEMSQSANDTIRTLSCKRAADSTAEAKITKKPRQQRSCRKCTLKTECNGRKDVALCENPCKDCHKMD</sequence>
<comment type="caution">
    <text evidence="1">The sequence shown here is derived from an EMBL/GenBank/DDBJ whole genome shotgun (WGS) entry which is preliminary data.</text>
</comment>
<organism evidence="1 2">
    <name type="scientific">Asterophora parasitica</name>
    <dbReference type="NCBI Taxonomy" id="117018"/>
    <lineage>
        <taxon>Eukaryota</taxon>
        <taxon>Fungi</taxon>
        <taxon>Dikarya</taxon>
        <taxon>Basidiomycota</taxon>
        <taxon>Agaricomycotina</taxon>
        <taxon>Agaricomycetes</taxon>
        <taxon>Agaricomycetidae</taxon>
        <taxon>Agaricales</taxon>
        <taxon>Tricholomatineae</taxon>
        <taxon>Lyophyllaceae</taxon>
        <taxon>Asterophora</taxon>
    </lineage>
</organism>
<proteinExistence type="predicted"/>
<gene>
    <name evidence="1" type="ORF">DXG03_006495</name>
</gene>
<dbReference type="OrthoDB" id="1920326at2759"/>
<keyword evidence="2" id="KW-1185">Reference proteome</keyword>
<dbReference type="EMBL" id="JABCKV010000043">
    <property type="protein sequence ID" value="KAG5645306.1"/>
    <property type="molecule type" value="Genomic_DNA"/>
</dbReference>